<evidence type="ECO:0000256" key="3">
    <source>
        <dbReference type="ARBA" id="ARBA00023125"/>
    </source>
</evidence>
<dbReference type="Gene3D" id="1.10.150.130">
    <property type="match status" value="1"/>
</dbReference>
<dbReference type="InterPro" id="IPR025166">
    <property type="entry name" value="Integrase_DNA_bind_dom"/>
</dbReference>
<dbReference type="InterPro" id="IPR011010">
    <property type="entry name" value="DNA_brk_join_enz"/>
</dbReference>
<evidence type="ECO:0000313" key="9">
    <source>
        <dbReference type="Proteomes" id="UP000305410"/>
    </source>
</evidence>
<dbReference type="InterPro" id="IPR038488">
    <property type="entry name" value="Integrase_DNA-bd_sf"/>
</dbReference>
<keyword evidence="4" id="KW-0233">DNA recombination</keyword>
<feature type="domain" description="Core-binding (CB)" evidence="7">
    <location>
        <begin position="101"/>
        <end position="185"/>
    </location>
</feature>
<dbReference type="Pfam" id="PF13356">
    <property type="entry name" value="Arm-DNA-bind_3"/>
    <property type="match status" value="1"/>
</dbReference>
<reference evidence="8" key="2">
    <citation type="submission" date="2023-04" db="EMBL/GenBank/DDBJ databases">
        <title>Complete genome sequence of Agrobacterium salinitolerans CFBP5506.</title>
        <authorList>
            <person name="Yen H.-C."/>
            <person name="Yan X.-H."/>
            <person name="Lai E.-M."/>
            <person name="Kuo C.-H."/>
        </authorList>
    </citation>
    <scope>NUCLEOTIDE SEQUENCE</scope>
    <source>
        <strain evidence="8">CFBP5506</strain>
    </source>
</reference>
<dbReference type="InterPro" id="IPR013762">
    <property type="entry name" value="Integrase-like_cat_sf"/>
</dbReference>
<organism evidence="8 9">
    <name type="scientific">Agrobacterium tumefaciens</name>
    <dbReference type="NCBI Taxonomy" id="358"/>
    <lineage>
        <taxon>Bacteria</taxon>
        <taxon>Pseudomonadati</taxon>
        <taxon>Pseudomonadota</taxon>
        <taxon>Alphaproteobacteria</taxon>
        <taxon>Hyphomicrobiales</taxon>
        <taxon>Rhizobiaceae</taxon>
        <taxon>Rhizobium/Agrobacterium group</taxon>
        <taxon>Agrobacterium</taxon>
        <taxon>Agrobacterium tumefaciens complex</taxon>
    </lineage>
</organism>
<evidence type="ECO:0000256" key="5">
    <source>
        <dbReference type="PROSITE-ProRule" id="PRU01248"/>
    </source>
</evidence>
<feature type="region of interest" description="Disordered" evidence="6">
    <location>
        <begin position="1"/>
        <end position="23"/>
    </location>
</feature>
<evidence type="ECO:0000256" key="1">
    <source>
        <dbReference type="ARBA" id="ARBA00008857"/>
    </source>
</evidence>
<dbReference type="PROSITE" id="PS51900">
    <property type="entry name" value="CB"/>
    <property type="match status" value="1"/>
</dbReference>
<dbReference type="InterPro" id="IPR002104">
    <property type="entry name" value="Integrase_catalytic"/>
</dbReference>
<dbReference type="SUPFAM" id="SSF56349">
    <property type="entry name" value="DNA breaking-rejoining enzymes"/>
    <property type="match status" value="1"/>
</dbReference>
<feature type="compositionally biased region" description="Basic and acidic residues" evidence="6">
    <location>
        <begin position="13"/>
        <end position="23"/>
    </location>
</feature>
<evidence type="ECO:0000256" key="2">
    <source>
        <dbReference type="ARBA" id="ARBA00022908"/>
    </source>
</evidence>
<dbReference type="PANTHER" id="PTHR30629">
    <property type="entry name" value="PROPHAGE INTEGRASE"/>
    <property type="match status" value="1"/>
</dbReference>
<dbReference type="Pfam" id="PF00589">
    <property type="entry name" value="Phage_integrase"/>
    <property type="match status" value="1"/>
</dbReference>
<proteinExistence type="inferred from homology"/>
<gene>
    <name evidence="8" type="ORF">CFBP5506_08340</name>
</gene>
<accession>A0AAF0GT27</accession>
<dbReference type="InterPro" id="IPR010998">
    <property type="entry name" value="Integrase_recombinase_N"/>
</dbReference>
<dbReference type="RefSeq" id="WP_162927319.1">
    <property type="nucleotide sequence ID" value="NZ_CP122962.1"/>
</dbReference>
<evidence type="ECO:0000259" key="7">
    <source>
        <dbReference type="PROSITE" id="PS51900"/>
    </source>
</evidence>
<evidence type="ECO:0000256" key="4">
    <source>
        <dbReference type="ARBA" id="ARBA00023172"/>
    </source>
</evidence>
<comment type="similarity">
    <text evidence="1">Belongs to the 'phage' integrase family.</text>
</comment>
<name>A0AAF0GT27_AGRTU</name>
<sequence length="428" mass="49664">MTTERIISFSPRPDGRRYEKPDGKTPNLFVRVGSLTKVFVLQTRIAGAKVPSRRTIGNFPEMSLETAREIAKAWNELIDCGLDPQLEKERIEREEKLKKRRTFKSAMEDYLVWMPSREFNRHVPDDTATLKREFLDPARNPWLDGPVADVTREMVEKIVNAIRDRSEAQAYNALNLVRGFFTWAYNRHRVEYGLSANPVATLTHKAMGLKRRVRSRFLDVYEMRAYMMAAAAMRYPWGPFFKMLVLLGGRRKEEVAQMRWSEIDWTRKLWIIPKERVKHGEVLGELRVPLTRAATEFLEEIRREQPEGWGDCVFSTTNGQIAIHGVAKVIDSFRLAVEAIYQELRPGYVMKGWVLHDLRRVVRTALSSLGIEKEVAELVIGHRKKHDYNQDHFRPQVRRALVLFTGRLMEVVDGSATDFVADDLSEFD</sequence>
<dbReference type="PANTHER" id="PTHR30629:SF2">
    <property type="entry name" value="PROPHAGE INTEGRASE INTS-RELATED"/>
    <property type="match status" value="1"/>
</dbReference>
<reference evidence="8" key="1">
    <citation type="submission" date="2019-04" db="EMBL/GenBank/DDBJ databases">
        <authorList>
            <person name="Chiang H.-Y."/>
            <person name="Huang Y.-Y."/>
            <person name="Chou L."/>
            <person name="Lai E.-M."/>
            <person name="Kuo C.-H."/>
        </authorList>
    </citation>
    <scope>NUCLEOTIDE SEQUENCE</scope>
    <source>
        <strain evidence="8">CFBP5506</strain>
    </source>
</reference>
<protein>
    <submittedName>
        <fullName evidence="8">Integrase arm-type DNA-binding domain-containing protein</fullName>
    </submittedName>
</protein>
<dbReference type="Gene3D" id="1.10.443.10">
    <property type="entry name" value="Intergrase catalytic core"/>
    <property type="match status" value="1"/>
</dbReference>
<keyword evidence="2" id="KW-0229">DNA integration</keyword>
<dbReference type="AlphaFoldDB" id="A0AAF0GT27"/>
<dbReference type="InterPro" id="IPR044068">
    <property type="entry name" value="CB"/>
</dbReference>
<dbReference type="EMBL" id="CP122962">
    <property type="protein sequence ID" value="WGM58351.1"/>
    <property type="molecule type" value="Genomic_DNA"/>
</dbReference>
<keyword evidence="3 5" id="KW-0238">DNA-binding</keyword>
<dbReference type="InterPro" id="IPR050808">
    <property type="entry name" value="Phage_Integrase"/>
</dbReference>
<evidence type="ECO:0000313" key="8">
    <source>
        <dbReference type="EMBL" id="WGM58351.1"/>
    </source>
</evidence>
<dbReference type="GO" id="GO:0003677">
    <property type="term" value="F:DNA binding"/>
    <property type="evidence" value="ECO:0007669"/>
    <property type="project" value="UniProtKB-UniRule"/>
</dbReference>
<dbReference type="Gene3D" id="3.30.160.390">
    <property type="entry name" value="Integrase, DNA-binding domain"/>
    <property type="match status" value="1"/>
</dbReference>
<dbReference type="Proteomes" id="UP000305410">
    <property type="component" value="Chromosome Circular"/>
</dbReference>
<dbReference type="GO" id="GO:0006310">
    <property type="term" value="P:DNA recombination"/>
    <property type="evidence" value="ECO:0007669"/>
    <property type="project" value="UniProtKB-KW"/>
</dbReference>
<dbReference type="GO" id="GO:0015074">
    <property type="term" value="P:DNA integration"/>
    <property type="evidence" value="ECO:0007669"/>
    <property type="project" value="UniProtKB-KW"/>
</dbReference>
<evidence type="ECO:0000256" key="6">
    <source>
        <dbReference type="SAM" id="MobiDB-lite"/>
    </source>
</evidence>